<dbReference type="GO" id="GO:0004056">
    <property type="term" value="F:argininosuccinate lyase activity"/>
    <property type="evidence" value="ECO:0007669"/>
    <property type="project" value="UniProtKB-UniRule"/>
</dbReference>
<evidence type="ECO:0000259" key="8">
    <source>
        <dbReference type="Pfam" id="PF00206"/>
    </source>
</evidence>
<protein>
    <recommendedName>
        <fullName evidence="3 7">Argininosuccinate lyase</fullName>
        <shortName evidence="7">ASAL</shortName>
        <ecNumber evidence="3 7">4.3.2.1</ecNumber>
    </recommendedName>
    <alternativeName>
        <fullName evidence="7">Arginosuccinase</fullName>
    </alternativeName>
</protein>
<dbReference type="InterPro" id="IPR024083">
    <property type="entry name" value="Fumarase/histidase_N"/>
</dbReference>
<feature type="domain" description="Argininosuccinate lyase C-terminal" evidence="9">
    <location>
        <begin position="374"/>
        <end position="442"/>
    </location>
</feature>
<dbReference type="InterPro" id="IPR022761">
    <property type="entry name" value="Fumarate_lyase_N"/>
</dbReference>
<evidence type="ECO:0000256" key="2">
    <source>
        <dbReference type="ARBA" id="ARBA00004941"/>
    </source>
</evidence>
<dbReference type="Pfam" id="PF00206">
    <property type="entry name" value="Lyase_1"/>
    <property type="match status" value="1"/>
</dbReference>
<dbReference type="GO" id="GO:0005829">
    <property type="term" value="C:cytosol"/>
    <property type="evidence" value="ECO:0007669"/>
    <property type="project" value="TreeGrafter"/>
</dbReference>
<dbReference type="AlphaFoldDB" id="A0A444JGQ7"/>
<comment type="similarity">
    <text evidence="7">Belongs to the lyase 1 family. Argininosuccinate lyase subfamily.</text>
</comment>
<dbReference type="PANTHER" id="PTHR43814">
    <property type="entry name" value="ARGININOSUCCINATE LYASE"/>
    <property type="match status" value="1"/>
</dbReference>
<dbReference type="Proteomes" id="UP000288892">
    <property type="component" value="Unassembled WGS sequence"/>
</dbReference>
<proteinExistence type="inferred from homology"/>
<dbReference type="PANTHER" id="PTHR43814:SF1">
    <property type="entry name" value="ARGININOSUCCINATE LYASE"/>
    <property type="match status" value="1"/>
</dbReference>
<evidence type="ECO:0000313" key="11">
    <source>
        <dbReference type="Proteomes" id="UP000288892"/>
    </source>
</evidence>
<dbReference type="SUPFAM" id="SSF48557">
    <property type="entry name" value="L-aspartase-like"/>
    <property type="match status" value="1"/>
</dbReference>
<accession>A0A444JGQ7</accession>
<keyword evidence="5 7" id="KW-0028">Amino-acid biosynthesis</keyword>
<dbReference type="Pfam" id="PF14698">
    <property type="entry name" value="ASL_C2"/>
    <property type="match status" value="1"/>
</dbReference>
<reference evidence="10 11" key="1">
    <citation type="submission" date="2017-01" db="EMBL/GenBank/DDBJ databases">
        <title>The cable genome- insights into the physiology and evolution of filamentous bacteria capable of sulfide oxidation via long distance electron transfer.</title>
        <authorList>
            <person name="Schreiber L."/>
            <person name="Bjerg J.T."/>
            <person name="Boggild A."/>
            <person name="Van De Vossenberg J."/>
            <person name="Meysman F."/>
            <person name="Nielsen L.P."/>
            <person name="Schramm A."/>
            <person name="Kjeldsen K.U."/>
        </authorList>
    </citation>
    <scope>NUCLEOTIDE SEQUENCE [LARGE SCALE GENOMIC DNA]</scope>
    <source>
        <strain evidence="10">A5</strain>
    </source>
</reference>
<evidence type="ECO:0000256" key="1">
    <source>
        <dbReference type="ARBA" id="ARBA00000985"/>
    </source>
</evidence>
<evidence type="ECO:0000256" key="5">
    <source>
        <dbReference type="ARBA" id="ARBA00022605"/>
    </source>
</evidence>
<keyword evidence="7" id="KW-0963">Cytoplasm</keyword>
<dbReference type="FunFam" id="1.10.40.30:FF:000001">
    <property type="entry name" value="Argininosuccinate lyase"/>
    <property type="match status" value="1"/>
</dbReference>
<dbReference type="InterPro" id="IPR009049">
    <property type="entry name" value="Argininosuccinate_lyase"/>
</dbReference>
<dbReference type="Gene3D" id="1.20.200.10">
    <property type="entry name" value="Fumarase/aspartase (Central domain)"/>
    <property type="match status" value="1"/>
</dbReference>
<dbReference type="HAMAP" id="MF_00006">
    <property type="entry name" value="Arg_succ_lyase"/>
    <property type="match status" value="1"/>
</dbReference>
<organism evidence="10 11">
    <name type="scientific">Candidatus Electrothrix marina</name>
    <dbReference type="NCBI Taxonomy" id="1859130"/>
    <lineage>
        <taxon>Bacteria</taxon>
        <taxon>Pseudomonadati</taxon>
        <taxon>Thermodesulfobacteriota</taxon>
        <taxon>Desulfobulbia</taxon>
        <taxon>Desulfobulbales</taxon>
        <taxon>Desulfobulbaceae</taxon>
        <taxon>Candidatus Electrothrix</taxon>
    </lineage>
</organism>
<dbReference type="InterPro" id="IPR020557">
    <property type="entry name" value="Fumarate_lyase_CS"/>
</dbReference>
<comment type="caution">
    <text evidence="10">The sequence shown here is derived from an EMBL/GenBank/DDBJ whole genome shotgun (WGS) entry which is preliminary data.</text>
</comment>
<dbReference type="NCBIfam" id="TIGR00838">
    <property type="entry name" value="argH"/>
    <property type="match status" value="1"/>
</dbReference>
<keyword evidence="6 7" id="KW-0456">Lyase</keyword>
<evidence type="ECO:0000256" key="7">
    <source>
        <dbReference type="HAMAP-Rule" id="MF_00006"/>
    </source>
</evidence>
<dbReference type="Gene3D" id="1.10.275.10">
    <property type="entry name" value="Fumarase/aspartase (N-terminal domain)"/>
    <property type="match status" value="1"/>
</dbReference>
<evidence type="ECO:0000256" key="4">
    <source>
        <dbReference type="ARBA" id="ARBA00022571"/>
    </source>
</evidence>
<dbReference type="PRINTS" id="PR00145">
    <property type="entry name" value="ARGSUCLYASE"/>
</dbReference>
<keyword evidence="11" id="KW-1185">Reference proteome</keyword>
<dbReference type="FunFam" id="1.20.200.10:FF:000015">
    <property type="entry name" value="argininosuccinate lyase isoform X2"/>
    <property type="match status" value="1"/>
</dbReference>
<dbReference type="EC" id="4.3.2.1" evidence="3 7"/>
<evidence type="ECO:0000259" key="9">
    <source>
        <dbReference type="Pfam" id="PF14698"/>
    </source>
</evidence>
<evidence type="ECO:0000256" key="3">
    <source>
        <dbReference type="ARBA" id="ARBA00012338"/>
    </source>
</evidence>
<dbReference type="FunFam" id="1.10.275.10:FF:000002">
    <property type="entry name" value="Argininosuccinate lyase"/>
    <property type="match status" value="1"/>
</dbReference>
<dbReference type="InterPro" id="IPR029419">
    <property type="entry name" value="Arg_succ_lyase_C"/>
</dbReference>
<name>A0A444JGQ7_9BACT</name>
<evidence type="ECO:0000313" key="10">
    <source>
        <dbReference type="EMBL" id="RWX52197.1"/>
    </source>
</evidence>
<dbReference type="InterPro" id="IPR008948">
    <property type="entry name" value="L-Aspartase-like"/>
</dbReference>
<dbReference type="GO" id="GO:0042450">
    <property type="term" value="P:L-arginine biosynthetic process via ornithine"/>
    <property type="evidence" value="ECO:0007669"/>
    <property type="project" value="UniProtKB-UniRule"/>
</dbReference>
<feature type="domain" description="Fumarate lyase N-terminal" evidence="8">
    <location>
        <begin position="17"/>
        <end position="311"/>
    </location>
</feature>
<dbReference type="EMBL" id="MTKS01000030">
    <property type="protein sequence ID" value="RWX52197.1"/>
    <property type="molecule type" value="Genomic_DNA"/>
</dbReference>
<dbReference type="InterPro" id="IPR000362">
    <property type="entry name" value="Fumarate_lyase_fam"/>
</dbReference>
<dbReference type="CDD" id="cd01359">
    <property type="entry name" value="Argininosuccinate_lyase"/>
    <property type="match status" value="1"/>
</dbReference>
<dbReference type="PRINTS" id="PR00149">
    <property type="entry name" value="FUMRATELYASE"/>
</dbReference>
<comment type="subcellular location">
    <subcellularLocation>
        <location evidence="7">Cytoplasm</location>
    </subcellularLocation>
</comment>
<dbReference type="Gene3D" id="1.10.40.30">
    <property type="entry name" value="Fumarase/aspartase (C-terminal domain)"/>
    <property type="match status" value="1"/>
</dbReference>
<evidence type="ECO:0000256" key="6">
    <source>
        <dbReference type="ARBA" id="ARBA00023239"/>
    </source>
</evidence>
<sequence>MTEPNNQPQTSGKLWGGRFAEQTAASVEAFTESISYDWRLYRHDIMGSKAHARMLAKQGLIDDTERDAIIAGLSEIEQEISEGRFTFRAELEDIHMNIEKALTDKIGAAGEKLHTARSRNDQVALDIRLYLRDECATLNQLLTEVQKGFTRLARTNLGAVMPGYTHLQRAQPVLLSHHLLAYVEMFGRDRERIADCMKRINIMPLGSAALAGTGLPIDREFVAKELEFPAVTANSMDTTADRDFAMELLFCLTTIQLHLSRMAEEFVLWSSKEFDFIRIGDKYCTGSSIMPQKKNPDIPELIRGKAGRVTGSLVSLLMTVKGLPLTYNRDLQEDKEPLFDALDTVKASLSITAELLANSDFDTERMKAATYGGFMTATDIADYLVKKNMPFRQAHGVVGRIVALCQERDIELIELRLDELQKFSDLIEEDIFDVLSVEGSVNSRVSIGGTAEIRVAEALERAEQQLGIV</sequence>
<gene>
    <name evidence="7" type="primary">argH</name>
    <name evidence="10" type="ORF">VU01_10309</name>
</gene>
<comment type="pathway">
    <text evidence="2 7">Amino-acid biosynthesis; L-arginine biosynthesis; L-arginine from L-ornithine and carbamoyl phosphate: step 3/3.</text>
</comment>
<keyword evidence="4 7" id="KW-0055">Arginine biosynthesis</keyword>
<dbReference type="PROSITE" id="PS00163">
    <property type="entry name" value="FUMARATE_LYASES"/>
    <property type="match status" value="1"/>
</dbReference>
<comment type="catalytic activity">
    <reaction evidence="1 7">
        <text>2-(N(omega)-L-arginino)succinate = fumarate + L-arginine</text>
        <dbReference type="Rhea" id="RHEA:24020"/>
        <dbReference type="ChEBI" id="CHEBI:29806"/>
        <dbReference type="ChEBI" id="CHEBI:32682"/>
        <dbReference type="ChEBI" id="CHEBI:57472"/>
        <dbReference type="EC" id="4.3.2.1"/>
    </reaction>
</comment>
<dbReference type="UniPathway" id="UPA00068">
    <property type="reaction ID" value="UER00114"/>
</dbReference>